<accession>A0A9P1G0C3</accession>
<proteinExistence type="predicted"/>
<dbReference type="Proteomes" id="UP001152797">
    <property type="component" value="Unassembled WGS sequence"/>
</dbReference>
<dbReference type="OrthoDB" id="431112at2759"/>
<evidence type="ECO:0000256" key="1">
    <source>
        <dbReference type="SAM" id="MobiDB-lite"/>
    </source>
</evidence>
<feature type="region of interest" description="Disordered" evidence="1">
    <location>
        <begin position="1398"/>
        <end position="1422"/>
    </location>
</feature>
<sequence>MLLQEPACITISEPMRWQERGDAGGNISAQVEELRMDASSKGRTWLQEKIASMTQGVLQKVAAAVVVSTRRQDGSKVALAELRNALVEHFAPQERGDAGGSISAQVAELRMDASSKGRMWLQEKMASMTRDDLRKVAAAVVVSTRRRDGSKVALAELRNALVEHFAPQERGDVGGGISAQVEELRMDASSKGRTWLQEKMTSMTQDDLQKVAAASDVSTRRQDGSKVPLAELRNALVEHVAPQERGDVGGSISAQVEELRMDASSKGRTWLQEKMASMTRDDLQKVAAASDVSTRRQDGSKVALAELRNALVEHFAPQERGDVGGSISAQVEELRMDASSKGRTWLQEKMASMTRDDLQKVAAASDVSTRRQDGSKVAPAELRNALVEHFAPQDDDVHALKARLEQLRMDGRREGVTWLRKVFGEMEEHALRSLSAAAGLGLVDGSGKLLPSAKVRASLVKYLAPEERKDDRNDIGARLWCWVSQCCESDAALGTELLRQTVASKEHRTRLLSILPGKSLSTVEGLHLSDEHLCSRVVDATLPVLAAIEDARSRMPVAPPKDLLDVPGIFTCLGTENLSRHQSIALLTCLLSCRDIVSMQKLGAWSRLVDFPREHDVYDVAARLWDVHMLRSDCEWQPGSGYEDRADVVGQESEVEGEDAQKEATGEEAVDRDDASGHLVSCIVGLNDAADEKNKWVRVLKDVEEVCVRQRGQRQSSAAAVMRNRANNELGAAEASETQLLGREGVQEHQTLHKIRRIQKVARGTAESDRQAEAAMFQVKPSKLVVPTQDDPLSMFEAATWAMSFPDLFPWGDGLPFLKRETSLDASELFRYLLLREELEYDEPDTLLPVMYDVHRRLHLMRATKAHVMRRGFGKHCRVISEVSTEQLLQAMALHGDNSDLRELLRDPQIDVSLKRALGGVLQATSSIIGMEGHRSQIRLRGHAAGWHYGSAHLFVTPNLADIRSPLLLQLHLQSTVGTVDECEVALDWDVDVPSMPTAAAMRRIVAMDPVSQARCFALMMDIFFEEILGILPPLKRESYRAGMHATFEDGVASSLQGGVFGDVASLSGPLETQGRGSLHPHILVVLLGHDLGNRLRSIMHRIRHGELVVELRRWSQRVLEAVQRFKYDSQLVLAEQLGTSQPPLPFNERQRAECGRQYETCALMPTEPDGHELAAGSRLTLTGCYASLRPSYQRRQQHAIGDGEIWKRKFCEDYRRLVIQNHFHKCTKSCFKKKAVKGKRGCRFGCFHIELIQDDEGKQKNLCRKGWPRVEKACFSRLQYETQDLAKLEEFKNENPHVFQAQRDHPFEGMSNPVAQVVMRCNVDVKYLGRAFAEDDLTKFSGGGMCSDSNTPLSAAVSSSMEVHSPGAMRPDASQPVAGVLQPELSEQEPCNMDVTQQDDALDDTVHGDEKRRKMSKSKSTLLDVQKTNNMRMALERVLIDMSRDMQDVGFYTGEYAAKKFEFSRSMLPELYAGVQRLEEEEKQRQEAALEDGSREAADAKKNPGMSSQQSRALSILRRLAFGMNRCVAKSNGEMAYQLLYEQEQYVTYRGYNVFFRYVPFAIMRCREEAIAGAIADAPHLSAAPVDFVTDTDDAPVALDEIAEVMQDEGEAPRVKQVVVQFNQKDDYLHRGSSVLLRCMSLVMYSRFVRRVPRAKAGKVDGVKFFAFDEHYPHHASSVQEVRATDDNVVVPSDLHLPQDAEVQKYECMIFGRFAPQWRHWKACMVLRREAAQERMLAGLSMPVIRDVITVRRYVPRMESSGATVPLEFLKFVLDKKLRPRDCRMHDVVRIVERIAWCLGVALNYHYTQLSPLEFLCIVQTTWLERFEQHHAARRISSSRRRAERFALMTKVEDDDLEDDAAPPDIEGDEVEDDLRQQDELERMERAQYTLDKDALQEALFREQDWMRVLGNPRATVLKDTLRHLRDFVNALGGVPDARTGMGIRSSGSSGVERTWTSADAERGMTLQKQYLEFCAGGMAEEEDDMPVDTFEPLEEALEPFLVALNNRCIGPGDYAAELAINYTLNRQQILAVAPIAWVMEQMWLNRSNLDSMMADGAATESCNCLWLGAGSSGKTYAYAKVLRPMFRRYFGDAGYIVGAPTHAAVRLLGPEAKTLHKWANVSPNSGLNRRSLRSAKSKGDPIEKKIIEVMAVLLGELSMNPPDVYHAAGFRFSLLRQERMMLDMGCYLDQWFGKVPIGVQLGDFLQLRPTAQRSLCEWHAAQRATDSMAAAASEDEDLGEDEAAQQTSNAAELGRMLFKNSLQRVVHFTGSGRFSTCSSGQQLVEILLAMREGKKMSDALWAALEARSYSTAQLQADELRGRLLDAHWGGLAWEQVARLQHVRVGLEAKERKKTLYLVQAIDRATGPNDLTREQSISALQIVNMTKTHYLMGICPLYEGMAARISCILDVPLLNRELPVIVRSVKLHPKEPAIEDDCGCVVLKYQPVAVLVEIDDPNYKNIQLPGDLAPRGHVLLRAVASDKAWNLQVGPKQHVPVIRKQIPLAPRCVLTHYGLQGITAKNGLVAFLSKPSWMKDPDYALAIYVMLSRPRKLDDLWIIDLPPRHMFEQFLHEHNPALVQRMKEFEQQAKVDEINALAYLSKLQWQHREQIRQMLAQDDLREMTC</sequence>
<feature type="compositionally biased region" description="Basic and acidic residues" evidence="1">
    <location>
        <begin position="1484"/>
        <end position="1503"/>
    </location>
</feature>
<evidence type="ECO:0000313" key="4">
    <source>
        <dbReference type="EMBL" id="CAL4782520.1"/>
    </source>
</evidence>
<reference evidence="4 5" key="2">
    <citation type="submission" date="2024-05" db="EMBL/GenBank/DDBJ databases">
        <authorList>
            <person name="Chen Y."/>
            <person name="Shah S."/>
            <person name="Dougan E. K."/>
            <person name="Thang M."/>
            <person name="Chan C."/>
        </authorList>
    </citation>
    <scope>NUCLEOTIDE SEQUENCE [LARGE SCALE GENOMIC DNA]</scope>
</reference>
<evidence type="ECO:0000259" key="2">
    <source>
        <dbReference type="Pfam" id="PF14214"/>
    </source>
</evidence>
<reference evidence="3" key="1">
    <citation type="submission" date="2022-10" db="EMBL/GenBank/DDBJ databases">
        <authorList>
            <person name="Chen Y."/>
            <person name="Dougan E. K."/>
            <person name="Chan C."/>
            <person name="Rhodes N."/>
            <person name="Thang M."/>
        </authorList>
    </citation>
    <scope>NUCLEOTIDE SEQUENCE</scope>
</reference>
<protein>
    <submittedName>
        <fullName evidence="4">Transketolase</fullName>
    </submittedName>
</protein>
<feature type="domain" description="Helitron helicase-like" evidence="2">
    <location>
        <begin position="897"/>
        <end position="1085"/>
    </location>
</feature>
<keyword evidence="5" id="KW-1185">Reference proteome</keyword>
<evidence type="ECO:0000313" key="3">
    <source>
        <dbReference type="EMBL" id="CAI3995208.1"/>
    </source>
</evidence>
<dbReference type="Pfam" id="PF14214">
    <property type="entry name" value="Helitron_like_N"/>
    <property type="match status" value="1"/>
</dbReference>
<gene>
    <name evidence="3" type="ORF">C1SCF055_LOCUS21798</name>
</gene>
<dbReference type="EMBL" id="CAMXCT020002046">
    <property type="protein sequence ID" value="CAL1148583.1"/>
    <property type="molecule type" value="Genomic_DNA"/>
</dbReference>
<comment type="caution">
    <text evidence="3">The sequence shown here is derived from an EMBL/GenBank/DDBJ whole genome shotgun (WGS) entry which is preliminary data.</text>
</comment>
<organism evidence="3">
    <name type="scientific">Cladocopium goreaui</name>
    <dbReference type="NCBI Taxonomy" id="2562237"/>
    <lineage>
        <taxon>Eukaryota</taxon>
        <taxon>Sar</taxon>
        <taxon>Alveolata</taxon>
        <taxon>Dinophyceae</taxon>
        <taxon>Suessiales</taxon>
        <taxon>Symbiodiniaceae</taxon>
        <taxon>Cladocopium</taxon>
    </lineage>
</organism>
<dbReference type="InterPro" id="IPR025476">
    <property type="entry name" value="Helitron_helicase-like"/>
</dbReference>
<dbReference type="EMBL" id="CAMXCT030002046">
    <property type="protein sequence ID" value="CAL4782520.1"/>
    <property type="molecule type" value="Genomic_DNA"/>
</dbReference>
<feature type="region of interest" description="Disordered" evidence="1">
    <location>
        <begin position="650"/>
        <end position="671"/>
    </location>
</feature>
<dbReference type="EMBL" id="CAMXCT010002046">
    <property type="protein sequence ID" value="CAI3995208.1"/>
    <property type="molecule type" value="Genomic_DNA"/>
</dbReference>
<name>A0A9P1G0C3_9DINO</name>
<feature type="region of interest" description="Disordered" evidence="1">
    <location>
        <begin position="1484"/>
        <end position="1512"/>
    </location>
</feature>
<evidence type="ECO:0000313" key="5">
    <source>
        <dbReference type="Proteomes" id="UP001152797"/>
    </source>
</evidence>